<reference evidence="2" key="1">
    <citation type="submission" date="2022-11" db="UniProtKB">
        <authorList>
            <consortium name="WormBaseParasite"/>
        </authorList>
    </citation>
    <scope>IDENTIFICATION</scope>
</reference>
<evidence type="ECO:0000313" key="1">
    <source>
        <dbReference type="Proteomes" id="UP000887580"/>
    </source>
</evidence>
<sequence>MAQTLILRSTVDPEFTIEVDDRVIKSCSVLKNLQDVTKDKGEVPVEMSQRQLGKFVEFHNHFASVDDEKDLEYTNAFFEKIPEAELKDLCFKADFLDSQRFLEAVGDFLLHKFENAEVDEIRRYLNVVNDYTPEERQALEDHPLEFFTGISIQNNADDVAAGPSTSQQAPEN</sequence>
<dbReference type="Proteomes" id="UP000887580">
    <property type="component" value="Unplaced"/>
</dbReference>
<organism evidence="1 2">
    <name type="scientific">Panagrolaimus sp. PS1159</name>
    <dbReference type="NCBI Taxonomy" id="55785"/>
    <lineage>
        <taxon>Eukaryota</taxon>
        <taxon>Metazoa</taxon>
        <taxon>Ecdysozoa</taxon>
        <taxon>Nematoda</taxon>
        <taxon>Chromadorea</taxon>
        <taxon>Rhabditida</taxon>
        <taxon>Tylenchina</taxon>
        <taxon>Panagrolaimomorpha</taxon>
        <taxon>Panagrolaimoidea</taxon>
        <taxon>Panagrolaimidae</taxon>
        <taxon>Panagrolaimus</taxon>
    </lineage>
</organism>
<accession>A0AC35F3K7</accession>
<evidence type="ECO:0000313" key="2">
    <source>
        <dbReference type="WBParaSite" id="PS1159_v2.g1342.t1"/>
    </source>
</evidence>
<proteinExistence type="predicted"/>
<dbReference type="WBParaSite" id="PS1159_v2.g1342.t1">
    <property type="protein sequence ID" value="PS1159_v2.g1342.t1"/>
    <property type="gene ID" value="PS1159_v2.g1342"/>
</dbReference>
<protein>
    <submittedName>
        <fullName evidence="2">SKP1 component dimerisation domain-containing protein</fullName>
    </submittedName>
</protein>
<name>A0AC35F3K7_9BILA</name>